<accession>A0A1I8P7I5</accession>
<evidence type="ECO:0000313" key="2">
    <source>
        <dbReference type="EnsemblMetazoa" id="SCAU005545-PA"/>
    </source>
</evidence>
<organism evidence="2 3">
    <name type="scientific">Stomoxys calcitrans</name>
    <name type="common">Stable fly</name>
    <name type="synonym">Conops calcitrans</name>
    <dbReference type="NCBI Taxonomy" id="35570"/>
    <lineage>
        <taxon>Eukaryota</taxon>
        <taxon>Metazoa</taxon>
        <taxon>Ecdysozoa</taxon>
        <taxon>Arthropoda</taxon>
        <taxon>Hexapoda</taxon>
        <taxon>Insecta</taxon>
        <taxon>Pterygota</taxon>
        <taxon>Neoptera</taxon>
        <taxon>Endopterygota</taxon>
        <taxon>Diptera</taxon>
        <taxon>Brachycera</taxon>
        <taxon>Muscomorpha</taxon>
        <taxon>Muscoidea</taxon>
        <taxon>Muscidae</taxon>
        <taxon>Stomoxys</taxon>
    </lineage>
</organism>
<feature type="region of interest" description="Disordered" evidence="1">
    <location>
        <begin position="70"/>
        <end position="94"/>
    </location>
</feature>
<sequence length="175" mass="19562">MAAPSAKGLESLQQPHHSQQHSHHNQQHETTQNLQQQQQHLHHHHLQHHQHQLFHHPAATASCSSANLPAAAAAPPPVTAAPSRAPPSHAHHLHQHSEHPDQCCNCYLPVLQPDVLLNNDRGLFKVYCFIKDFIGSLGPVFPRYITSSLLPYRCTDTIAATNYLVTCNFASHYHL</sequence>
<dbReference type="VEuPathDB" id="VectorBase:SCAU005545"/>
<feature type="compositionally biased region" description="Basic residues" evidence="1">
    <location>
        <begin position="40"/>
        <end position="54"/>
    </location>
</feature>
<evidence type="ECO:0000313" key="3">
    <source>
        <dbReference type="Proteomes" id="UP000095300"/>
    </source>
</evidence>
<feature type="region of interest" description="Disordered" evidence="1">
    <location>
        <begin position="1"/>
        <end position="54"/>
    </location>
</feature>
<dbReference type="AlphaFoldDB" id="A0A1I8P7I5"/>
<evidence type="ECO:0000256" key="1">
    <source>
        <dbReference type="SAM" id="MobiDB-lite"/>
    </source>
</evidence>
<gene>
    <name evidence="2" type="primary">106084759</name>
</gene>
<reference evidence="2" key="1">
    <citation type="submission" date="2020-05" db="UniProtKB">
        <authorList>
            <consortium name="EnsemblMetazoa"/>
        </authorList>
    </citation>
    <scope>IDENTIFICATION</scope>
    <source>
        <strain evidence="2">USDA</strain>
    </source>
</reference>
<dbReference type="Proteomes" id="UP000095300">
    <property type="component" value="Unassembled WGS sequence"/>
</dbReference>
<proteinExistence type="predicted"/>
<protein>
    <submittedName>
        <fullName evidence="2">Uncharacterized protein</fullName>
    </submittedName>
</protein>
<keyword evidence="3" id="KW-1185">Reference proteome</keyword>
<name>A0A1I8P7I5_STOCA</name>
<dbReference type="EnsemblMetazoa" id="SCAU005545-RA">
    <property type="protein sequence ID" value="SCAU005545-PA"/>
    <property type="gene ID" value="SCAU005545"/>
</dbReference>
<feature type="compositionally biased region" description="Low complexity" evidence="1">
    <location>
        <begin position="28"/>
        <end position="39"/>
    </location>
</feature>